<dbReference type="PANTHER" id="PTHR16151">
    <property type="entry name" value="HAUS AUGMIN-LIKE COMPLEX SUBUNIT 6"/>
    <property type="match status" value="1"/>
</dbReference>
<name>A0A7R9R010_9ACAR</name>
<reference evidence="2" key="1">
    <citation type="submission" date="2020-11" db="EMBL/GenBank/DDBJ databases">
        <authorList>
            <person name="Tran Van P."/>
        </authorList>
    </citation>
    <scope>NUCLEOTIDE SEQUENCE</scope>
</reference>
<gene>
    <name evidence="2" type="ORF">ONB1V03_LOCUS21236</name>
</gene>
<dbReference type="OrthoDB" id="6500743at2759"/>
<evidence type="ECO:0000313" key="3">
    <source>
        <dbReference type="Proteomes" id="UP000728032"/>
    </source>
</evidence>
<dbReference type="InterPro" id="IPR028163">
    <property type="entry name" value="HAUS_6_N"/>
</dbReference>
<dbReference type="GO" id="GO:0008017">
    <property type="term" value="F:microtubule binding"/>
    <property type="evidence" value="ECO:0007669"/>
    <property type="project" value="TreeGrafter"/>
</dbReference>
<feature type="non-terminal residue" evidence="2">
    <location>
        <position position="142"/>
    </location>
</feature>
<accession>A0A7R9R010</accession>
<dbReference type="GO" id="GO:1990498">
    <property type="term" value="C:mitotic spindle microtubule"/>
    <property type="evidence" value="ECO:0007669"/>
    <property type="project" value="TreeGrafter"/>
</dbReference>
<dbReference type="PANTHER" id="PTHR16151:SF2">
    <property type="entry name" value="HAUS AUGMIN-LIKE COMPLEX SUBUNIT 6"/>
    <property type="match status" value="1"/>
</dbReference>
<organism evidence="2">
    <name type="scientific">Oppiella nova</name>
    <dbReference type="NCBI Taxonomy" id="334625"/>
    <lineage>
        <taxon>Eukaryota</taxon>
        <taxon>Metazoa</taxon>
        <taxon>Ecdysozoa</taxon>
        <taxon>Arthropoda</taxon>
        <taxon>Chelicerata</taxon>
        <taxon>Arachnida</taxon>
        <taxon>Acari</taxon>
        <taxon>Acariformes</taxon>
        <taxon>Sarcoptiformes</taxon>
        <taxon>Oribatida</taxon>
        <taxon>Brachypylina</taxon>
        <taxon>Oppioidea</taxon>
        <taxon>Oppiidae</taxon>
        <taxon>Oppiella</taxon>
    </lineage>
</organism>
<evidence type="ECO:0000313" key="2">
    <source>
        <dbReference type="EMBL" id="CAD7664678.1"/>
    </source>
</evidence>
<dbReference type="InterPro" id="IPR026797">
    <property type="entry name" value="HAUS_6"/>
</dbReference>
<dbReference type="EMBL" id="CAJPVJ010040201">
    <property type="protein sequence ID" value="CAG2181815.1"/>
    <property type="molecule type" value="Genomic_DNA"/>
</dbReference>
<dbReference type="GO" id="GO:0051225">
    <property type="term" value="P:spindle assembly"/>
    <property type="evidence" value="ECO:0007669"/>
    <property type="project" value="InterPro"/>
</dbReference>
<dbReference type="Proteomes" id="UP000728032">
    <property type="component" value="Unassembled WGS sequence"/>
</dbReference>
<protein>
    <recommendedName>
        <fullName evidence="1">HAUS augmin-like complex subunit 6 N-terminal domain-containing protein</fullName>
    </recommendedName>
</protein>
<dbReference type="EMBL" id="OC955026">
    <property type="protein sequence ID" value="CAD7664678.1"/>
    <property type="molecule type" value="Genomic_DNA"/>
</dbReference>
<dbReference type="AlphaFoldDB" id="A0A7R9R010"/>
<keyword evidence="3" id="KW-1185">Reference proteome</keyword>
<dbReference type="GO" id="GO:0070652">
    <property type="term" value="C:HAUS complex"/>
    <property type="evidence" value="ECO:0007669"/>
    <property type="project" value="InterPro"/>
</dbReference>
<sequence length="142" mass="16919">MSDTTGVQVFAAMRTQLANNLKLLSTQEFVRRRKEDLIINEDTFKKLTPKAFQLITYHLFQTVDPEECRKRFIGCFPVLDRKQEGEFRQTTNKWLQEIAAKETSCHFPRVVPIYFQHFTPEVTVCHLYLDFSNYCLRKHIQR</sequence>
<dbReference type="Pfam" id="PF14661">
    <property type="entry name" value="HAUS6_N"/>
    <property type="match status" value="1"/>
</dbReference>
<evidence type="ECO:0000259" key="1">
    <source>
        <dbReference type="Pfam" id="PF14661"/>
    </source>
</evidence>
<proteinExistence type="predicted"/>
<feature type="domain" description="HAUS augmin-like complex subunit 6 N-terminal" evidence="1">
    <location>
        <begin position="18"/>
        <end position="141"/>
    </location>
</feature>